<feature type="compositionally biased region" description="Basic residues" evidence="2">
    <location>
        <begin position="562"/>
        <end position="574"/>
    </location>
</feature>
<evidence type="ECO:0000313" key="4">
    <source>
        <dbReference type="Proteomes" id="UP000266841"/>
    </source>
</evidence>
<feature type="compositionally biased region" description="Basic residues" evidence="2">
    <location>
        <begin position="198"/>
        <end position="218"/>
    </location>
</feature>
<keyword evidence="4" id="KW-1185">Reference proteome</keyword>
<evidence type="ECO:0000256" key="1">
    <source>
        <dbReference type="SAM" id="Coils"/>
    </source>
</evidence>
<feature type="region of interest" description="Disordered" evidence="2">
    <location>
        <begin position="647"/>
        <end position="806"/>
    </location>
</feature>
<name>K0RAR9_THAOC</name>
<feature type="coiled-coil region" evidence="1">
    <location>
        <begin position="442"/>
        <end position="472"/>
    </location>
</feature>
<proteinExistence type="predicted"/>
<dbReference type="Proteomes" id="UP000266841">
    <property type="component" value="Unassembled WGS sequence"/>
</dbReference>
<accession>K0RAR9</accession>
<feature type="compositionally biased region" description="Acidic residues" evidence="2">
    <location>
        <begin position="169"/>
        <end position="179"/>
    </location>
</feature>
<reference evidence="3 4" key="1">
    <citation type="journal article" date="2012" name="Genome Biol.">
        <title>Genome and low-iron response of an oceanic diatom adapted to chronic iron limitation.</title>
        <authorList>
            <person name="Lommer M."/>
            <person name="Specht M."/>
            <person name="Roy A.S."/>
            <person name="Kraemer L."/>
            <person name="Andreson R."/>
            <person name="Gutowska M.A."/>
            <person name="Wolf J."/>
            <person name="Bergner S.V."/>
            <person name="Schilhabel M.B."/>
            <person name="Klostermeier U.C."/>
            <person name="Beiko R.G."/>
            <person name="Rosenstiel P."/>
            <person name="Hippler M."/>
            <person name="Laroche J."/>
        </authorList>
    </citation>
    <scope>NUCLEOTIDE SEQUENCE [LARGE SCALE GENOMIC DNA]</scope>
    <source>
        <strain evidence="3 4">CCMP1005</strain>
    </source>
</reference>
<dbReference type="EMBL" id="AGNL01044819">
    <property type="protein sequence ID" value="EJK49419.1"/>
    <property type="molecule type" value="Genomic_DNA"/>
</dbReference>
<keyword evidence="1" id="KW-0175">Coiled coil</keyword>
<feature type="compositionally biased region" description="Basic and acidic residues" evidence="2">
    <location>
        <begin position="720"/>
        <end position="735"/>
    </location>
</feature>
<evidence type="ECO:0000313" key="3">
    <source>
        <dbReference type="EMBL" id="EJK49419.1"/>
    </source>
</evidence>
<feature type="region of interest" description="Disordered" evidence="2">
    <location>
        <begin position="313"/>
        <end position="394"/>
    </location>
</feature>
<sequence>MMHPLSRLLHPDSILTVLLAPDPGINKPGGAGKITKVYHEEETDADGNQSRRVHYVDVKYTLGGQDRRVDVEFVRDDPNVGDYVRGWSRRREDRQSKAIERCGYCKAFETDCQCEFGRHMRQELMLDASEECTILLENREKRGCTLLRQRRRRAGRTCPLANGRASGEESGESDGEDDIPLAVLQRVKAMEQKQEMKRNRRKKRRLKLELKKKSRPKSRANLSNACTLSSLPAAAEGDTDIEKIDGNQFRLHNSEEISLAPIPSTQDREYKEMDEVIEYFDEMTKQLDKKEEEERDNDIDYFENAVRLLETSAPTSRNGDEPMPTHGGVSQPVGAVDSNLSFLDPELSDGTGTDFCNGGGDSLGGDDECDIVDSETDDSDSEDGSDDDDEFNPSTYLDRVNRALQSLPYLELMHYLDTLHRDIEEQKLPYARKRLRALGDNFDRIQNQFGGLNDEKEELEDLLDECAALHEFSVKELIRNGIDKVNGAISRMQKERRANLPKMNTSQQRLFSRQMIEVRDMRALNLNEDISSTDTGITKLRKAVARELQLASDSTNVVAPIVRRRREKKAQRPRKNLDDRHCHASRKRQRQRGSKRSGGMSIDIQLDATDKSALAKRLRDGEVDSEGCSSTSDDDDLALSALEKLEPKRSSKVQFVGETDETDTNQSSYLPAAKRQRRVASSQGHRAGGSGVFDDNRSRSSHRPSKSDTNRMLEWCSKQNHPDTRFFQHDQEARGRKPRRRADATAEGSSRTGLQARMMVNSGSRGSNDSAEDEPSGRRKSKGTAGTKRIRPSGSAPTTRPPVSKHLSIERLFSQLEARGCNIRAEAIPPVTETKMISELCAELQKCLTRTNESRVSREILKQLGSFVYHEGDDIQDCDVVLLYETMGIVLRHKCSTLLDLIQSVPEWFFVQVECWHVVFIMAEKKLHRRGAGGSAWLRNAKNCANHILLQVVDALYSQLLWEEYGMPSPSFRDIVFEYLKSLCAAVDRVLPLLPAVYEIMTSKRTGLGPLRWRLSRMTERKENDPGSILFVSAIDPALHVKFISTGEPILCSQGELPSADSMYIADLTLTYRIVGPRMKSFNKMIPRHEIDAVWALIGFFSSKSADGKPLELLVHSLITYRCGSLPSFASDLAPNQHQLQTASKEVKRISVLLSSECFGTLPSIDTLMRDVVNNAVALEAASNHGSIARRGTDPNGRTTAELWEACCCKTSSIELIGLLDSHDYEQNSLSLAPSTELLTNCYLFVITFASMCVDTRGMLKKAKWKRIRGSLQAMIANFSQTASRAEILPANETTKEDTFASAFRHIGVEDEDKIRADLSKESYFREAASYLMIACIVARSRHGVTGDVGTNSSLTKQFRCDVSGLRYLFYIVTWLTSLFATPQLWKCCSDESMRRHLDNLLQASITTETPGGSSKNLWNIYTSAKVMSSLALQYFKADPKEPAQICLDLSTHLTILNMEDDAESLEFILTSLVSCFMQCADALDVVNRRKAITERSQDCDDHFHTTLSCLTAIRSISSWLAILLRRAQFILNTIDSEAPAIDDKLLQLRVAITRLDSPRLFANVTKGALKALKSINEVNSMNALSMQFRGNGEGAEAVSQAFRTCLSTVIGTTSAMRSSRGEASLYPTVQMVSTTVRRSRLSALFAQQLLQYLQLLPLMNQGGLYRTLSGAICRVLAEVCTLDCTSQTVSDIYRLFSQLATSSCANDAHILDVKACFTSELVRLADSEPVCHNCLLQHKGEVTTSTLHALIDADTLYLFPTSDLATLCEVGGQSCRAQGEKDLSKAQIIEEGTVPSPDREARNIDMRTGDVFDTAGPSYMSHNVWTFVDNTGKIVKEFANLGGLNKDTQPEVCLERECLRRLEAIRSFIRSLRGDSTEEIPGNPLRQVTTLILKNLCRVSSYEVSVEKSYAMGCNDFESRLNRAKLLVFVQVYAHMCGSILSVILMENGSDSDVLTNNIIIPALRGDLNLIRAIKGLSDQLCPRRQFTPASSSNEKATLKYVTRALKLSLFRRSPEFISLCQDRHSNSFGAALFNALLSAAYTFNLDEEALANDFFKVVCNHLILKDGNSGHAHASSSNYYHREVEPRLDATSRSDTLVRLDFRQRILEVLGPRILTSQGGSSILRSVILQLLSHLFRTFSRAEDSEMILDDAGNLSGVGTYAKVCCSLKLCLSNAVLSCQPDIIANLFICANRLTHLPVAVHDADYTKSLIDWASASFSSSRNAEFIVETFKWLGMVGSLLSSDSGNLRSILHDTDPIASNNSETRLLILTRKLAGLETELSLSDQRQRANPYAKKAQLVSDAILPLNVQTKRAIMRYCSSLPNL</sequence>
<organism evidence="3 4">
    <name type="scientific">Thalassiosira oceanica</name>
    <name type="common">Marine diatom</name>
    <dbReference type="NCBI Taxonomy" id="159749"/>
    <lineage>
        <taxon>Eukaryota</taxon>
        <taxon>Sar</taxon>
        <taxon>Stramenopiles</taxon>
        <taxon>Ochrophyta</taxon>
        <taxon>Bacillariophyta</taxon>
        <taxon>Coscinodiscophyceae</taxon>
        <taxon>Thalassiosirophycidae</taxon>
        <taxon>Thalassiosirales</taxon>
        <taxon>Thalassiosiraceae</taxon>
        <taxon>Thalassiosira</taxon>
    </lineage>
</organism>
<feature type="compositionally biased region" description="Basic residues" evidence="2">
    <location>
        <begin position="583"/>
        <end position="595"/>
    </location>
</feature>
<feature type="region of interest" description="Disordered" evidence="2">
    <location>
        <begin position="191"/>
        <end position="225"/>
    </location>
</feature>
<dbReference type="OMA" id="MCHENEN"/>
<feature type="compositionally biased region" description="Acidic residues" evidence="2">
    <location>
        <begin position="364"/>
        <end position="391"/>
    </location>
</feature>
<gene>
    <name evidence="3" type="ORF">THAOC_31706</name>
</gene>
<protein>
    <submittedName>
        <fullName evidence="3">Uncharacterized protein</fullName>
    </submittedName>
</protein>
<evidence type="ECO:0000256" key="2">
    <source>
        <dbReference type="SAM" id="MobiDB-lite"/>
    </source>
</evidence>
<comment type="caution">
    <text evidence="3">The sequence shown here is derived from an EMBL/GenBank/DDBJ whole genome shotgun (WGS) entry which is preliminary data.</text>
</comment>
<feature type="region of interest" description="Disordered" evidence="2">
    <location>
        <begin position="562"/>
        <end position="606"/>
    </location>
</feature>
<feature type="region of interest" description="Disordered" evidence="2">
    <location>
        <begin position="158"/>
        <end position="179"/>
    </location>
</feature>
<dbReference type="eggNOG" id="ENOG502SBMD">
    <property type="taxonomic scope" value="Eukaryota"/>
</dbReference>